<evidence type="ECO:0000313" key="1">
    <source>
        <dbReference type="EMBL" id="CAG5108049.1"/>
    </source>
</evidence>
<comment type="caution">
    <text evidence="1">The sequence shown here is derived from an EMBL/GenBank/DDBJ whole genome shotgun (WGS) entry which is preliminary data.</text>
</comment>
<reference evidence="1" key="1">
    <citation type="submission" date="2021-04" db="EMBL/GenBank/DDBJ databases">
        <authorList>
            <person name="Chebbi M.A.C M."/>
        </authorList>
    </citation>
    <scope>NUCLEOTIDE SEQUENCE</scope>
</reference>
<keyword evidence="2" id="KW-1185">Reference proteome</keyword>
<organism evidence="1 2">
    <name type="scientific">Cotesia congregata</name>
    <name type="common">Parasitoid wasp</name>
    <name type="synonym">Apanteles congregatus</name>
    <dbReference type="NCBI Taxonomy" id="51543"/>
    <lineage>
        <taxon>Eukaryota</taxon>
        <taxon>Metazoa</taxon>
        <taxon>Ecdysozoa</taxon>
        <taxon>Arthropoda</taxon>
        <taxon>Hexapoda</taxon>
        <taxon>Insecta</taxon>
        <taxon>Pterygota</taxon>
        <taxon>Neoptera</taxon>
        <taxon>Endopterygota</taxon>
        <taxon>Hymenoptera</taxon>
        <taxon>Apocrita</taxon>
        <taxon>Ichneumonoidea</taxon>
        <taxon>Braconidae</taxon>
        <taxon>Microgastrinae</taxon>
        <taxon>Cotesia</taxon>
    </lineage>
</organism>
<dbReference type="Proteomes" id="UP000786811">
    <property type="component" value="Unassembled WGS sequence"/>
</dbReference>
<dbReference type="EMBL" id="CAJNRD030001124">
    <property type="protein sequence ID" value="CAG5108049.1"/>
    <property type="molecule type" value="Genomic_DNA"/>
</dbReference>
<sequence>MAVAGRPSSGPSSGNHWLGQGLVTQSWSKAGFFCLDHSTANQSWLRLSFGPSMGQYQCAKLGCPVLGQARPRHSTLAVPTWLLTVLKLINVYVVVLSQNSSFHEIPRHFQKRQRLVKNI</sequence>
<gene>
    <name evidence="1" type="ORF">HICCMSTLAB_LOCUS13043</name>
</gene>
<dbReference type="AlphaFoldDB" id="A0A8J2HTD6"/>
<proteinExistence type="predicted"/>
<evidence type="ECO:0000313" key="2">
    <source>
        <dbReference type="Proteomes" id="UP000786811"/>
    </source>
</evidence>
<name>A0A8J2HTD6_COTCN</name>
<protein>
    <submittedName>
        <fullName evidence="1">Uncharacterized protein</fullName>
    </submittedName>
</protein>
<accession>A0A8J2HTD6</accession>